<dbReference type="GO" id="GO:0016020">
    <property type="term" value="C:membrane"/>
    <property type="evidence" value="ECO:0007669"/>
    <property type="project" value="InterPro"/>
</dbReference>
<name>A0A1W1I747_9BACT</name>
<dbReference type="RefSeq" id="WP_080887137.1">
    <property type="nucleotide sequence ID" value="NZ_LT828648.1"/>
</dbReference>
<evidence type="ECO:0000256" key="1">
    <source>
        <dbReference type="SAM" id="Phobius"/>
    </source>
</evidence>
<keyword evidence="1" id="KW-1133">Transmembrane helix</keyword>
<gene>
    <name evidence="2" type="ORF">NSJP_2638</name>
</gene>
<dbReference type="EMBL" id="LT828648">
    <property type="protein sequence ID" value="SLM48805.1"/>
    <property type="molecule type" value="Genomic_DNA"/>
</dbReference>
<dbReference type="AlphaFoldDB" id="A0A1W1I747"/>
<protein>
    <submittedName>
        <fullName evidence="2">Putative Exported protein</fullName>
    </submittedName>
</protein>
<reference evidence="2 3" key="1">
    <citation type="submission" date="2017-03" db="EMBL/GenBank/DDBJ databases">
        <authorList>
            <person name="Afonso C.L."/>
            <person name="Miller P.J."/>
            <person name="Scott M.A."/>
            <person name="Spackman E."/>
            <person name="Goraichik I."/>
            <person name="Dimitrov K.M."/>
            <person name="Suarez D.L."/>
            <person name="Swayne D.E."/>
        </authorList>
    </citation>
    <scope>NUCLEOTIDE SEQUENCE [LARGE SCALE GENOMIC DNA]</scope>
    <source>
        <strain evidence="2">Genome sequencing of Nitrospira japonica strain NJ11</strain>
    </source>
</reference>
<organism evidence="2 3">
    <name type="scientific">Nitrospira japonica</name>
    <dbReference type="NCBI Taxonomy" id="1325564"/>
    <lineage>
        <taxon>Bacteria</taxon>
        <taxon>Pseudomonadati</taxon>
        <taxon>Nitrospirota</taxon>
        <taxon>Nitrospiria</taxon>
        <taxon>Nitrospirales</taxon>
        <taxon>Nitrospiraceae</taxon>
        <taxon>Nitrospira</taxon>
    </lineage>
</organism>
<dbReference type="OrthoDB" id="330006at2"/>
<keyword evidence="3" id="KW-1185">Reference proteome</keyword>
<evidence type="ECO:0000313" key="2">
    <source>
        <dbReference type="EMBL" id="SLM48805.1"/>
    </source>
</evidence>
<sequence>MAQLDAWSRIAAGAVTVVGLTAVWLAVVTSLPTQEELAGNALRPVRVATAASPVRAEPSLDLSIPGVVSSVPSAAQPAAPAPSEPSGEFRRGAPMVDARAAQITRLKCEAEIEQICPEGMDGGGFRCVERRMKDLPPSCQGMVRERFVKWKEDRNRTLVACRDDVRRLCATMRPGDGRVMQCLQDHAQDVSDGCYQTLPKGVLLFRQQ</sequence>
<evidence type="ECO:0000313" key="3">
    <source>
        <dbReference type="Proteomes" id="UP000192042"/>
    </source>
</evidence>
<accession>A0A1W1I747</accession>
<feature type="transmembrane region" description="Helical" evidence="1">
    <location>
        <begin position="6"/>
        <end position="27"/>
    </location>
</feature>
<dbReference type="InterPro" id="IPR001893">
    <property type="entry name" value="Cys-rich_GLG1_repeat"/>
</dbReference>
<proteinExistence type="predicted"/>
<dbReference type="Pfam" id="PF00839">
    <property type="entry name" value="Cys_rich_FGFR"/>
    <property type="match status" value="1"/>
</dbReference>
<dbReference type="KEGG" id="nja:NSJP_2638"/>
<keyword evidence="1" id="KW-0812">Transmembrane</keyword>
<keyword evidence="1" id="KW-0472">Membrane</keyword>
<dbReference type="Proteomes" id="UP000192042">
    <property type="component" value="Chromosome I"/>
</dbReference>